<gene>
    <name evidence="2" type="ORF">HGRIS_009223</name>
</gene>
<evidence type="ECO:0000313" key="2">
    <source>
        <dbReference type="EMBL" id="KAL0949142.1"/>
    </source>
</evidence>
<organism evidence="2 3">
    <name type="scientific">Hohenbuehelia grisea</name>
    <dbReference type="NCBI Taxonomy" id="104357"/>
    <lineage>
        <taxon>Eukaryota</taxon>
        <taxon>Fungi</taxon>
        <taxon>Dikarya</taxon>
        <taxon>Basidiomycota</taxon>
        <taxon>Agaricomycotina</taxon>
        <taxon>Agaricomycetes</taxon>
        <taxon>Agaricomycetidae</taxon>
        <taxon>Agaricales</taxon>
        <taxon>Pleurotineae</taxon>
        <taxon>Pleurotaceae</taxon>
        <taxon>Hohenbuehelia</taxon>
    </lineage>
</organism>
<name>A0ABR3J0X9_9AGAR</name>
<proteinExistence type="predicted"/>
<feature type="compositionally biased region" description="Basic and acidic residues" evidence="1">
    <location>
        <begin position="55"/>
        <end position="72"/>
    </location>
</feature>
<comment type="caution">
    <text evidence="2">The sequence shown here is derived from an EMBL/GenBank/DDBJ whole genome shotgun (WGS) entry which is preliminary data.</text>
</comment>
<accession>A0ABR3J0X9</accession>
<dbReference type="Proteomes" id="UP001556367">
    <property type="component" value="Unassembled WGS sequence"/>
</dbReference>
<evidence type="ECO:0000256" key="1">
    <source>
        <dbReference type="SAM" id="MobiDB-lite"/>
    </source>
</evidence>
<feature type="region of interest" description="Disordered" evidence="1">
    <location>
        <begin position="51"/>
        <end position="77"/>
    </location>
</feature>
<sequence>MSNLFNNTARKPQSKNSLAMKFSLKLLLEFEWTSSYLPRFSITCSKGTNDSGLPDLKEETKSQIPDNTHDHTPSSTITLPGTIPDLQFVTPDLDEIKSKMSVEDRRIFKRLMLVPQSPDDLHVRRSARKALIKWVSRTPAFEYISRTCIPFKGCRFQPPRWHYGYKFTYDQALELNQERAPEDERLRPLIHYQTVCRPPIDPVKERSRVAGSWLERRVEKILRYNHEANWHWVWEREEKVQVFSFRDTWAIGDPLAGIQVAKISHLMFGKYVEPMWYLDYDDCYWYEKQQ</sequence>
<dbReference type="EMBL" id="JASNQZ010000012">
    <property type="protein sequence ID" value="KAL0949142.1"/>
    <property type="molecule type" value="Genomic_DNA"/>
</dbReference>
<keyword evidence="3" id="KW-1185">Reference proteome</keyword>
<evidence type="ECO:0000313" key="3">
    <source>
        <dbReference type="Proteomes" id="UP001556367"/>
    </source>
</evidence>
<reference evidence="3" key="1">
    <citation type="submission" date="2024-06" db="EMBL/GenBank/DDBJ databases">
        <title>Multi-omics analyses provide insights into the biosynthesis of the anticancer antibiotic pleurotin in Hohenbuehelia grisea.</title>
        <authorList>
            <person name="Weaver J.A."/>
            <person name="Alberti F."/>
        </authorList>
    </citation>
    <scope>NUCLEOTIDE SEQUENCE [LARGE SCALE GENOMIC DNA]</scope>
    <source>
        <strain evidence="3">T-177</strain>
    </source>
</reference>
<protein>
    <submittedName>
        <fullName evidence="2">Uncharacterized protein</fullName>
    </submittedName>
</protein>